<accession>E6KIP7</accession>
<organism evidence="2 3">
    <name type="scientific">Streptococcus oralis ATCC 49296</name>
    <dbReference type="NCBI Taxonomy" id="888049"/>
    <lineage>
        <taxon>Bacteria</taxon>
        <taxon>Bacillati</taxon>
        <taxon>Bacillota</taxon>
        <taxon>Bacilli</taxon>
        <taxon>Lactobacillales</taxon>
        <taxon>Streptococcaceae</taxon>
        <taxon>Streptococcus</taxon>
    </lineage>
</organism>
<feature type="transmembrane region" description="Helical" evidence="1">
    <location>
        <begin position="75"/>
        <end position="96"/>
    </location>
</feature>
<proteinExistence type="predicted"/>
<feature type="transmembrane region" description="Helical" evidence="1">
    <location>
        <begin position="124"/>
        <end position="145"/>
    </location>
</feature>
<keyword evidence="1" id="KW-0472">Membrane</keyword>
<keyword evidence="1" id="KW-0812">Transmembrane</keyword>
<reference evidence="2 3" key="1">
    <citation type="submission" date="2010-11" db="EMBL/GenBank/DDBJ databases">
        <authorList>
            <person name="Muzny D."/>
            <person name="Qin X."/>
            <person name="Deng J."/>
            <person name="Jiang H."/>
            <person name="Liu Y."/>
            <person name="Qu J."/>
            <person name="Song X.-Z."/>
            <person name="Zhang L."/>
            <person name="Thornton R."/>
            <person name="Coyle M."/>
            <person name="Francisco L."/>
            <person name="Jackson L."/>
            <person name="Javaid M."/>
            <person name="Korchina V."/>
            <person name="Kovar C."/>
            <person name="Mata R."/>
            <person name="Mathew T."/>
            <person name="Ngo R."/>
            <person name="Nguyen L."/>
            <person name="Nguyen N."/>
            <person name="Okwuonu G."/>
            <person name="Ongeri F."/>
            <person name="Pham C."/>
            <person name="Simmons D."/>
            <person name="Wilczek-Boney K."/>
            <person name="Hale W."/>
            <person name="Jakkamsetti A."/>
            <person name="Pham P."/>
            <person name="Ruth R."/>
            <person name="San Lucas F."/>
            <person name="Warren J."/>
            <person name="Zhang J."/>
            <person name="Zhao Z."/>
            <person name="Zhou C."/>
            <person name="Zhu D."/>
            <person name="Lee S."/>
            <person name="Bess C."/>
            <person name="Blankenburg K."/>
            <person name="Forbes L."/>
            <person name="Fu Q."/>
            <person name="Gubbala S."/>
            <person name="Hirani K."/>
            <person name="Jayaseelan J.C."/>
            <person name="Lara F."/>
            <person name="Munidasa M."/>
            <person name="Palculict T."/>
            <person name="Patil S."/>
            <person name="Pu L.-L."/>
            <person name="Saada N."/>
            <person name="Tang L."/>
            <person name="Weissenberger G."/>
            <person name="Zhu Y."/>
            <person name="Hemphill L."/>
            <person name="Shang Y."/>
            <person name="Youmans B."/>
            <person name="Ayvaz T."/>
            <person name="Ross M."/>
            <person name="Santibanez J."/>
            <person name="Aqrawi P."/>
            <person name="Gross S."/>
            <person name="Joshi V."/>
            <person name="Fowler G."/>
            <person name="Nazareth L."/>
            <person name="Reid J."/>
            <person name="Worley K."/>
            <person name="Petrosino J."/>
            <person name="Highlander S."/>
            <person name="Gibbs R."/>
        </authorList>
    </citation>
    <scope>NUCLEOTIDE SEQUENCE [LARGE SCALE GENOMIC DNA]</scope>
    <source>
        <strain evidence="2 3">ATCC 49296</strain>
    </source>
</reference>
<feature type="transmembrane region" description="Helical" evidence="1">
    <location>
        <begin position="42"/>
        <end position="63"/>
    </location>
</feature>
<dbReference type="Proteomes" id="UP000004500">
    <property type="component" value="Unassembled WGS sequence"/>
</dbReference>
<dbReference type="AlphaFoldDB" id="E6KIP7"/>
<evidence type="ECO:0000313" key="2">
    <source>
        <dbReference type="EMBL" id="EFU64126.1"/>
    </source>
</evidence>
<gene>
    <name evidence="2" type="ORF">HMPREF8578_0112</name>
</gene>
<name>E6KIP7_STROR</name>
<evidence type="ECO:0000313" key="3">
    <source>
        <dbReference type="Proteomes" id="UP000004500"/>
    </source>
</evidence>
<evidence type="ECO:0008006" key="4">
    <source>
        <dbReference type="Google" id="ProtNLM"/>
    </source>
</evidence>
<feature type="transmembrane region" description="Helical" evidence="1">
    <location>
        <begin position="151"/>
        <end position="170"/>
    </location>
</feature>
<dbReference type="EMBL" id="AEPO01000003">
    <property type="protein sequence ID" value="EFU64126.1"/>
    <property type="molecule type" value="Genomic_DNA"/>
</dbReference>
<dbReference type="HOGENOM" id="CLU_1488215_0_0_9"/>
<protein>
    <recommendedName>
        <fullName evidence="4">Tandem five-TM protein</fullName>
    </recommendedName>
</protein>
<keyword evidence="1" id="KW-1133">Transmembrane helix</keyword>
<sequence>MYLIKKDVHMETIINLGIWENKNYHFDWENKVLLEETSSPNYWSYILLPVTLYIINKISDILAEAGIFNNQLVRVGTVLILGVLSYFLAALIIRFYHGTLKLKKSELDEEQSKKFVRSLKRRRGYFKCLLNLFRILTVVAILLFVIGNETIAVLFLLVSFLVIFMFKFDYQLNRWFEIIKIVEKGEKNV</sequence>
<evidence type="ECO:0000256" key="1">
    <source>
        <dbReference type="SAM" id="Phobius"/>
    </source>
</evidence>
<comment type="caution">
    <text evidence="2">The sequence shown here is derived from an EMBL/GenBank/DDBJ whole genome shotgun (WGS) entry which is preliminary data.</text>
</comment>